<accession>A0A7C3CL98</accession>
<dbReference type="EMBL" id="DRMH01000113">
    <property type="protein sequence ID" value="HFC98476.1"/>
    <property type="molecule type" value="Genomic_DNA"/>
</dbReference>
<feature type="transmembrane region" description="Helical" evidence="1">
    <location>
        <begin position="108"/>
        <end position="126"/>
    </location>
</feature>
<evidence type="ECO:0000313" key="2">
    <source>
        <dbReference type="EMBL" id="HFC98476.1"/>
    </source>
</evidence>
<keyword evidence="1" id="KW-1133">Transmembrane helix</keyword>
<dbReference type="Proteomes" id="UP000886043">
    <property type="component" value="Unassembled WGS sequence"/>
</dbReference>
<gene>
    <name evidence="2" type="ORF">ENJ40_08490</name>
</gene>
<feature type="transmembrane region" description="Helical" evidence="1">
    <location>
        <begin position="80"/>
        <end position="96"/>
    </location>
</feature>
<feature type="transmembrane region" description="Helical" evidence="1">
    <location>
        <begin position="12"/>
        <end position="32"/>
    </location>
</feature>
<proteinExistence type="predicted"/>
<reference evidence="2" key="1">
    <citation type="journal article" date="2020" name="mSystems">
        <title>Genome- and Community-Level Interaction Insights into Carbon Utilization and Element Cycling Functions of Hydrothermarchaeota in Hydrothermal Sediment.</title>
        <authorList>
            <person name="Zhou Z."/>
            <person name="Liu Y."/>
            <person name="Xu W."/>
            <person name="Pan J."/>
            <person name="Luo Z.H."/>
            <person name="Li M."/>
        </authorList>
    </citation>
    <scope>NUCLEOTIDE SEQUENCE [LARGE SCALE GENOMIC DNA]</scope>
    <source>
        <strain evidence="2">HyVt-483</strain>
    </source>
</reference>
<keyword evidence="1" id="KW-0472">Membrane</keyword>
<dbReference type="AlphaFoldDB" id="A0A7C3CL98"/>
<sequence>MRKKDPWLRLHLKVWGLSGVVALVLYAAIFLIPWGTPLFRVGCGAWMVFVIALAFFHLYSGEHREYSPHTTFEKAQVRRAILVSFLFIFFALLGIGDEIRLTPDTLLARLLSHFDLYLLVILGFYFGGKALREGIRAWRESSRTP</sequence>
<keyword evidence="1" id="KW-0812">Transmembrane</keyword>
<name>A0A7C3CL98_9BACT</name>
<comment type="caution">
    <text evidence="2">The sequence shown here is derived from an EMBL/GenBank/DDBJ whole genome shotgun (WGS) entry which is preliminary data.</text>
</comment>
<feature type="transmembrane region" description="Helical" evidence="1">
    <location>
        <begin position="38"/>
        <end position="59"/>
    </location>
</feature>
<protein>
    <submittedName>
        <fullName evidence="2">Uncharacterized protein</fullName>
    </submittedName>
</protein>
<evidence type="ECO:0000256" key="1">
    <source>
        <dbReference type="SAM" id="Phobius"/>
    </source>
</evidence>
<organism evidence="2">
    <name type="scientific">Thermosulfurimonas dismutans</name>
    <dbReference type="NCBI Taxonomy" id="999894"/>
    <lineage>
        <taxon>Bacteria</taxon>
        <taxon>Pseudomonadati</taxon>
        <taxon>Thermodesulfobacteriota</taxon>
        <taxon>Thermodesulfobacteria</taxon>
        <taxon>Thermodesulfobacteriales</taxon>
        <taxon>Thermodesulfobacteriaceae</taxon>
        <taxon>Thermosulfurimonas</taxon>
    </lineage>
</organism>